<sequence>MLPNMALWLKYYLLNKQKQVVYSNKYYVEELYFPRARYFINKSTMLKLKRHYFTAYDTVIDKEDGEVRMQVDKYTSQWNHKSVFQIEEFYGCVEYFMVYEYKNIPRIIAFIQ</sequence>
<reference evidence="1 2" key="2">
    <citation type="submission" date="2017-10" db="EMBL/GenBank/DDBJ databases">
        <title>Extensive intraspecific genome diversity in a model arbuscular mycorrhizal fungus.</title>
        <authorList>
            <person name="Chen E.C.H."/>
            <person name="Morin E."/>
            <person name="Baudet D."/>
            <person name="Noel J."/>
            <person name="Ndikumana S."/>
            <person name="Charron P."/>
            <person name="St-Onge C."/>
            <person name="Giorgi J."/>
            <person name="Grigoriev I.V."/>
            <person name="Roux C."/>
            <person name="Martin F.M."/>
            <person name="Corradi N."/>
        </authorList>
    </citation>
    <scope>NUCLEOTIDE SEQUENCE [LARGE SCALE GENOMIC DNA]</scope>
    <source>
        <strain evidence="1 2">C2</strain>
    </source>
</reference>
<evidence type="ECO:0000313" key="1">
    <source>
        <dbReference type="EMBL" id="PKK61092.1"/>
    </source>
</evidence>
<organism evidence="1 2">
    <name type="scientific">Rhizophagus irregularis</name>
    <dbReference type="NCBI Taxonomy" id="588596"/>
    <lineage>
        <taxon>Eukaryota</taxon>
        <taxon>Fungi</taxon>
        <taxon>Fungi incertae sedis</taxon>
        <taxon>Mucoromycota</taxon>
        <taxon>Glomeromycotina</taxon>
        <taxon>Glomeromycetes</taxon>
        <taxon>Glomerales</taxon>
        <taxon>Glomeraceae</taxon>
        <taxon>Rhizophagus</taxon>
    </lineage>
</organism>
<dbReference type="VEuPathDB" id="FungiDB:FUN_018011"/>
<comment type="caution">
    <text evidence="1">The sequence shown here is derived from an EMBL/GenBank/DDBJ whole genome shotgun (WGS) entry which is preliminary data.</text>
</comment>
<dbReference type="EMBL" id="LLXL01002343">
    <property type="protein sequence ID" value="PKK61092.1"/>
    <property type="molecule type" value="Genomic_DNA"/>
</dbReference>
<dbReference type="Proteomes" id="UP000233469">
    <property type="component" value="Unassembled WGS sequence"/>
</dbReference>
<dbReference type="AlphaFoldDB" id="A0A2N1MHI4"/>
<accession>A0A2N1MHI4</accession>
<protein>
    <submittedName>
        <fullName evidence="1">Uncharacterized protein</fullName>
    </submittedName>
</protein>
<name>A0A2N1MHI4_9GLOM</name>
<dbReference type="VEuPathDB" id="FungiDB:RhiirFUN_019428"/>
<proteinExistence type="predicted"/>
<gene>
    <name evidence="1" type="ORF">RhiirC2_817351</name>
</gene>
<evidence type="ECO:0000313" key="2">
    <source>
        <dbReference type="Proteomes" id="UP000233469"/>
    </source>
</evidence>
<reference evidence="1 2" key="1">
    <citation type="submission" date="2016-04" db="EMBL/GenBank/DDBJ databases">
        <title>Genome analyses suggest a sexual origin of heterokaryosis in a supposedly ancient asexual fungus.</title>
        <authorList>
            <person name="Ropars J."/>
            <person name="Sedzielewska K."/>
            <person name="Noel J."/>
            <person name="Charron P."/>
            <person name="Farinelli L."/>
            <person name="Marton T."/>
            <person name="Kruger M."/>
            <person name="Pelin A."/>
            <person name="Brachmann A."/>
            <person name="Corradi N."/>
        </authorList>
    </citation>
    <scope>NUCLEOTIDE SEQUENCE [LARGE SCALE GENOMIC DNA]</scope>
    <source>
        <strain evidence="1 2">C2</strain>
    </source>
</reference>